<keyword evidence="5" id="KW-1185">Reference proteome</keyword>
<keyword evidence="2" id="KW-1003">Cell membrane</keyword>
<organism evidence="4 5">
    <name type="scientific">Rhizopus delemar</name>
    <dbReference type="NCBI Taxonomy" id="936053"/>
    <lineage>
        <taxon>Eukaryota</taxon>
        <taxon>Fungi</taxon>
        <taxon>Fungi incertae sedis</taxon>
        <taxon>Mucoromycota</taxon>
        <taxon>Mucoromycotina</taxon>
        <taxon>Mucoromycetes</taxon>
        <taxon>Mucorales</taxon>
        <taxon>Mucorineae</taxon>
        <taxon>Rhizopodaceae</taxon>
        <taxon>Rhizopus</taxon>
    </lineage>
</organism>
<reference evidence="4 5" key="1">
    <citation type="journal article" date="2020" name="Microb. Genom.">
        <title>Genetic diversity of clinical and environmental Mucorales isolates obtained from an investigation of mucormycosis cases among solid organ transplant recipients.</title>
        <authorList>
            <person name="Nguyen M.H."/>
            <person name="Kaul D."/>
            <person name="Muto C."/>
            <person name="Cheng S.J."/>
            <person name="Richter R.A."/>
            <person name="Bruno V.M."/>
            <person name="Liu G."/>
            <person name="Beyhan S."/>
            <person name="Sundermann A.J."/>
            <person name="Mounaud S."/>
            <person name="Pasculle A.W."/>
            <person name="Nierman W.C."/>
            <person name="Driscoll E."/>
            <person name="Cumbie R."/>
            <person name="Clancy C.J."/>
            <person name="Dupont C.L."/>
        </authorList>
    </citation>
    <scope>NUCLEOTIDE SEQUENCE [LARGE SCALE GENOMIC DNA]</scope>
    <source>
        <strain evidence="4 5">GL24</strain>
    </source>
</reference>
<protein>
    <submittedName>
        <fullName evidence="4">Uncharacterized protein</fullName>
    </submittedName>
</protein>
<proteinExistence type="predicted"/>
<accession>A0A9P7C5V1</accession>
<keyword evidence="3" id="KW-1133">Transmembrane helix</keyword>
<evidence type="ECO:0000256" key="2">
    <source>
        <dbReference type="ARBA" id="ARBA00022475"/>
    </source>
</evidence>
<keyword evidence="3" id="KW-0472">Membrane</keyword>
<name>A0A9P7C5V1_9FUNG</name>
<evidence type="ECO:0000313" key="4">
    <source>
        <dbReference type="EMBL" id="KAG1537802.1"/>
    </source>
</evidence>
<feature type="transmembrane region" description="Helical" evidence="3">
    <location>
        <begin position="81"/>
        <end position="102"/>
    </location>
</feature>
<dbReference type="PANTHER" id="PTHR43702:SF12">
    <property type="entry name" value="N-ACETYL GLUCOSAMINE TRANSPORTER NAGP"/>
    <property type="match status" value="1"/>
</dbReference>
<evidence type="ECO:0000313" key="5">
    <source>
        <dbReference type="Proteomes" id="UP000740926"/>
    </source>
</evidence>
<evidence type="ECO:0000256" key="3">
    <source>
        <dbReference type="SAM" id="Phobius"/>
    </source>
</evidence>
<dbReference type="PANTHER" id="PTHR43702">
    <property type="entry name" value="L-FUCOSE-PROTON SYMPORTER"/>
    <property type="match status" value="1"/>
</dbReference>
<dbReference type="AlphaFoldDB" id="A0A9P7C5V1"/>
<dbReference type="GO" id="GO:0005886">
    <property type="term" value="C:plasma membrane"/>
    <property type="evidence" value="ECO:0007669"/>
    <property type="project" value="UniProtKB-SubCell"/>
</dbReference>
<feature type="transmembrane region" description="Helical" evidence="3">
    <location>
        <begin position="49"/>
        <end position="69"/>
    </location>
</feature>
<dbReference type="EMBL" id="JAANIU010007435">
    <property type="protein sequence ID" value="KAG1537802.1"/>
    <property type="molecule type" value="Genomic_DNA"/>
</dbReference>
<evidence type="ECO:0000256" key="1">
    <source>
        <dbReference type="ARBA" id="ARBA00004429"/>
    </source>
</evidence>
<gene>
    <name evidence="4" type="ORF">G6F50_014791</name>
</gene>
<sequence>MVFYLSYFFLALPSSWILRRTGMKKGLSLSLLVMAGGAALFGEFATQRWYPGALGGLFVIGRGLALLQVRTGHGLLRLRLLRVLHGAGAVAGQFAVALLVGAGQGQFGAADIDTGPGLFDQRALLGQCGLCIGQLCTRVGQVGTRCLQGHLVVAVVDARQHVAGLHGLVVVHLDAADEAGHLRCDYGEIRIDVGVVARPAQGRC</sequence>
<comment type="caution">
    <text evidence="4">The sequence shown here is derived from an EMBL/GenBank/DDBJ whole genome shotgun (WGS) entry which is preliminary data.</text>
</comment>
<dbReference type="Gene3D" id="1.20.1250.20">
    <property type="entry name" value="MFS general substrate transporter like domains"/>
    <property type="match status" value="1"/>
</dbReference>
<dbReference type="InterPro" id="IPR050375">
    <property type="entry name" value="MFS_TsgA-like"/>
</dbReference>
<dbReference type="InterPro" id="IPR036259">
    <property type="entry name" value="MFS_trans_sf"/>
</dbReference>
<dbReference type="Proteomes" id="UP000740926">
    <property type="component" value="Unassembled WGS sequence"/>
</dbReference>
<keyword evidence="3" id="KW-0812">Transmembrane</keyword>
<comment type="subcellular location">
    <subcellularLocation>
        <location evidence="1">Cell inner membrane</location>
        <topology evidence="1">Multi-pass membrane protein</topology>
    </subcellularLocation>
</comment>